<comment type="cofactor">
    <cofactor evidence="3">
        <name>Zn(2+)</name>
        <dbReference type="ChEBI" id="CHEBI:29105"/>
    </cofactor>
    <text evidence="3">Binds 1 divalent metal cation per subunit.</text>
</comment>
<keyword evidence="6" id="KW-1185">Reference proteome</keyword>
<dbReference type="InterPro" id="IPR006311">
    <property type="entry name" value="TAT_signal"/>
</dbReference>
<evidence type="ECO:0000256" key="3">
    <source>
        <dbReference type="PIRSR" id="PIRSR605511-2"/>
    </source>
</evidence>
<feature type="binding site" evidence="3">
    <location>
        <position position="59"/>
    </location>
    <ligand>
        <name>a divalent metal cation</name>
        <dbReference type="ChEBI" id="CHEBI:60240"/>
    </ligand>
</feature>
<dbReference type="STRING" id="394221.Mmar10_2728"/>
<feature type="binding site" evidence="3">
    <location>
        <position position="158"/>
    </location>
    <ligand>
        <name>substrate</name>
    </ligand>
</feature>
<evidence type="ECO:0000256" key="2">
    <source>
        <dbReference type="PIRSR" id="PIRSR605511-1"/>
    </source>
</evidence>
<dbReference type="HOGENOM" id="CLU_036110_0_0_5"/>
<proteinExistence type="predicted"/>
<dbReference type="AlphaFoldDB" id="Q0AL29"/>
<gene>
    <name evidence="5" type="ordered locus">Mmar10_2728</name>
</gene>
<reference evidence="5 6" key="1">
    <citation type="submission" date="2006-08" db="EMBL/GenBank/DDBJ databases">
        <title>Complete sequence of Maricaulis maris MCS10.</title>
        <authorList>
            <consortium name="US DOE Joint Genome Institute"/>
            <person name="Copeland A."/>
            <person name="Lucas S."/>
            <person name="Lapidus A."/>
            <person name="Barry K."/>
            <person name="Detter J.C."/>
            <person name="Glavina del Rio T."/>
            <person name="Hammon N."/>
            <person name="Israni S."/>
            <person name="Dalin E."/>
            <person name="Tice H."/>
            <person name="Pitluck S."/>
            <person name="Saunders E."/>
            <person name="Brettin T."/>
            <person name="Bruce D."/>
            <person name="Han C."/>
            <person name="Tapia R."/>
            <person name="Gilna P."/>
            <person name="Schmutz J."/>
            <person name="Larimer F."/>
            <person name="Land M."/>
            <person name="Hauser L."/>
            <person name="Kyrpides N."/>
            <person name="Mikhailova N."/>
            <person name="Viollier P."/>
            <person name="Stephens C."/>
            <person name="Richardson P."/>
        </authorList>
    </citation>
    <scope>NUCLEOTIDE SEQUENCE [LARGE SCALE GENOMIC DNA]</scope>
    <source>
        <strain evidence="5 6">MCS10</strain>
    </source>
</reference>
<feature type="binding site" evidence="3">
    <location>
        <position position="181"/>
    </location>
    <ligand>
        <name>substrate</name>
    </ligand>
</feature>
<evidence type="ECO:0000259" key="4">
    <source>
        <dbReference type="Pfam" id="PF08450"/>
    </source>
</evidence>
<feature type="binding site" evidence="3">
    <location>
        <position position="213"/>
    </location>
    <ligand>
        <name>a divalent metal cation</name>
        <dbReference type="ChEBI" id="CHEBI:60240"/>
    </ligand>
</feature>
<dbReference type="KEGG" id="mmr:Mmar10_2728"/>
<organism evidence="5 6">
    <name type="scientific">Maricaulis maris (strain MCS10)</name>
    <name type="common">Caulobacter maris</name>
    <dbReference type="NCBI Taxonomy" id="394221"/>
    <lineage>
        <taxon>Bacteria</taxon>
        <taxon>Pseudomonadati</taxon>
        <taxon>Pseudomonadota</taxon>
        <taxon>Alphaproteobacteria</taxon>
        <taxon>Maricaulales</taxon>
        <taxon>Maricaulaceae</taxon>
        <taxon>Maricaulis</taxon>
    </lineage>
</organism>
<dbReference type="GO" id="GO:0004341">
    <property type="term" value="F:gluconolactonase activity"/>
    <property type="evidence" value="ECO:0007669"/>
    <property type="project" value="UniProtKB-EC"/>
</dbReference>
<dbReference type="RefSeq" id="WP_011644658.1">
    <property type="nucleotide sequence ID" value="NC_008347.1"/>
</dbReference>
<feature type="active site" description="Proton donor/acceptor" evidence="2">
    <location>
        <position position="269"/>
    </location>
</feature>
<dbReference type="InterPro" id="IPR013658">
    <property type="entry name" value="SGL"/>
</dbReference>
<sequence length="339" mass="36630" precursor="true">MWSRRDFLVTSGASLGLAACARTNPTQPAAVEILDPAAETLIGQGAQLETLAEGFTWAEGPTWDRTRDCLYFTDVPENQAFRWSPEAGLEVFLDPSGAAPENIAGLREPGANGLWYGADDQLYVCNHGTRSIERLNLDDLSRVTLIDRFEAQRFNSPNDLVVARDGRIYFTDPPYGLEGLDASPLKELAWNGVYCLEPDGQCYRLTDAMSFPNGVALSPDETWLYVAQSDPDAPILRRFALQDGRVSGSGDVIFDGTAYLAAGDPGLPDGMAVTLSGHVLMTGPGGVFLLAPDGRALARIRTGSATANCAFGGDGHDLYITAQDRLLRIRLAVRGLQWS</sequence>
<dbReference type="SUPFAM" id="SSF63829">
    <property type="entry name" value="Calcium-dependent phosphotriesterase"/>
    <property type="match status" value="1"/>
</dbReference>
<dbReference type="Pfam" id="PF08450">
    <property type="entry name" value="SGL"/>
    <property type="match status" value="1"/>
</dbReference>
<dbReference type="GO" id="GO:0046872">
    <property type="term" value="F:metal ion binding"/>
    <property type="evidence" value="ECO:0007669"/>
    <property type="project" value="UniProtKB-KW"/>
</dbReference>
<dbReference type="PROSITE" id="PS51318">
    <property type="entry name" value="TAT"/>
    <property type="match status" value="1"/>
</dbReference>
<dbReference type="EC" id="3.1.1.17" evidence="5"/>
<name>Q0AL29_MARMM</name>
<dbReference type="PRINTS" id="PR01790">
    <property type="entry name" value="SMP30FAMILY"/>
</dbReference>
<feature type="domain" description="SMP-30/Gluconolactonase/LRE-like region" evidence="4">
    <location>
        <begin position="57"/>
        <end position="322"/>
    </location>
</feature>
<accession>Q0AL29</accession>
<dbReference type="PANTHER" id="PTHR47572:SF4">
    <property type="entry name" value="LACTONASE DRP35"/>
    <property type="match status" value="1"/>
</dbReference>
<keyword evidence="3" id="KW-0862">Zinc</keyword>
<dbReference type="OrthoDB" id="241638at2"/>
<dbReference type="eggNOG" id="COG3386">
    <property type="taxonomic scope" value="Bacteria"/>
</dbReference>
<evidence type="ECO:0000256" key="1">
    <source>
        <dbReference type="ARBA" id="ARBA00022801"/>
    </source>
</evidence>
<protein>
    <submittedName>
        <fullName evidence="5">Gluconolactonase</fullName>
        <ecNumber evidence="5">3.1.1.17</ecNumber>
    </submittedName>
</protein>
<dbReference type="InterPro" id="IPR011042">
    <property type="entry name" value="6-blade_b-propeller_TolB-like"/>
</dbReference>
<dbReference type="PANTHER" id="PTHR47572">
    <property type="entry name" value="LIPOPROTEIN-RELATED"/>
    <property type="match status" value="1"/>
</dbReference>
<dbReference type="EMBL" id="CP000449">
    <property type="protein sequence ID" value="ABI67014.1"/>
    <property type="molecule type" value="Genomic_DNA"/>
</dbReference>
<evidence type="ECO:0000313" key="5">
    <source>
        <dbReference type="EMBL" id="ABI67014.1"/>
    </source>
</evidence>
<dbReference type="InterPro" id="IPR051262">
    <property type="entry name" value="SMP-30/CGR1_Lactonase"/>
</dbReference>
<dbReference type="Gene3D" id="2.120.10.30">
    <property type="entry name" value="TolB, C-terminal domain"/>
    <property type="match status" value="1"/>
</dbReference>
<dbReference type="InterPro" id="IPR005511">
    <property type="entry name" value="SMP-30"/>
</dbReference>
<dbReference type="Proteomes" id="UP000001964">
    <property type="component" value="Chromosome"/>
</dbReference>
<evidence type="ECO:0000313" key="6">
    <source>
        <dbReference type="Proteomes" id="UP000001964"/>
    </source>
</evidence>
<dbReference type="PROSITE" id="PS51257">
    <property type="entry name" value="PROKAR_LIPOPROTEIN"/>
    <property type="match status" value="1"/>
</dbReference>
<keyword evidence="1 5" id="KW-0378">Hydrolase</keyword>
<keyword evidence="3" id="KW-0479">Metal-binding</keyword>
<feature type="binding site" evidence="3">
    <location>
        <position position="269"/>
    </location>
    <ligand>
        <name>a divalent metal cation</name>
        <dbReference type="ChEBI" id="CHEBI:60240"/>
    </ligand>
</feature>